<dbReference type="GO" id="GO:0018580">
    <property type="term" value="F:nitronate monooxygenase activity"/>
    <property type="evidence" value="ECO:0007669"/>
    <property type="project" value="InterPro"/>
</dbReference>
<evidence type="ECO:0000256" key="1">
    <source>
        <dbReference type="ARBA" id="ARBA00022630"/>
    </source>
</evidence>
<accession>A0A6N6MB61</accession>
<protein>
    <submittedName>
        <fullName evidence="4">Nitronate monooxygenase</fullName>
    </submittedName>
</protein>
<dbReference type="InterPro" id="IPR013785">
    <property type="entry name" value="Aldolase_TIM"/>
</dbReference>
<keyword evidence="4" id="KW-0503">Monooxygenase</keyword>
<reference evidence="4 5" key="1">
    <citation type="submission" date="2019-09" db="EMBL/GenBank/DDBJ databases">
        <title>Genomes of Cryomorphaceae.</title>
        <authorList>
            <person name="Bowman J.P."/>
        </authorList>
    </citation>
    <scope>NUCLEOTIDE SEQUENCE [LARGE SCALE GENOMIC DNA]</scope>
    <source>
        <strain evidence="4 5">KCTC 52047</strain>
    </source>
</reference>
<evidence type="ECO:0000256" key="2">
    <source>
        <dbReference type="ARBA" id="ARBA00022643"/>
    </source>
</evidence>
<dbReference type="InterPro" id="IPR004136">
    <property type="entry name" value="NMO"/>
</dbReference>
<evidence type="ECO:0000256" key="3">
    <source>
        <dbReference type="ARBA" id="ARBA00023002"/>
    </source>
</evidence>
<gene>
    <name evidence="4" type="ORF">F3059_03205</name>
</gene>
<dbReference type="RefSeq" id="WP_151166502.1">
    <property type="nucleotide sequence ID" value="NZ_WACR01000002.1"/>
</dbReference>
<dbReference type="OrthoDB" id="9778912at2"/>
<keyword evidence="2" id="KW-0288">FMN</keyword>
<dbReference type="SUPFAM" id="SSF51412">
    <property type="entry name" value="Inosine monophosphate dehydrogenase (IMPDH)"/>
    <property type="match status" value="1"/>
</dbReference>
<dbReference type="Pfam" id="PF03060">
    <property type="entry name" value="NMO"/>
    <property type="match status" value="2"/>
</dbReference>
<dbReference type="PANTHER" id="PTHR32332">
    <property type="entry name" value="2-NITROPROPANE DIOXYGENASE"/>
    <property type="match status" value="1"/>
</dbReference>
<keyword evidence="1" id="KW-0285">Flavoprotein</keyword>
<dbReference type="EMBL" id="WACR01000002">
    <property type="protein sequence ID" value="KAB1065677.1"/>
    <property type="molecule type" value="Genomic_DNA"/>
</dbReference>
<sequence length="318" mass="34506">MMKNRICELFDIDYPIIQAGMIWCSPWQLASEVSNAGGLGIIGSGSMYPEVLREHVEKCKKATDKPFAVNVPLLYPNIEEHIQTIIDYEVPIVFSSAGNPKTWTPKLKEHGIKVVHVVSSAKFAKKAVEAGCDAVVAEGFEAGGHNGREETTTMCLIPLVNDAVDVPVIAAGGIGSGGSILAAMSLGADAVQIGSRFAASNESSGHENFKNRIVSTNEGDTVLTLKELAPVRLIKNEFYADVMKAYDRCASKEELAEVLGRARAKKGMFEGDMEQGELEIGQVSAQIKDVLPAKKIFENLLTEYREARKAICDKVFDL</sequence>
<dbReference type="AlphaFoldDB" id="A0A6N6MB61"/>
<organism evidence="4 5">
    <name type="scientific">Salibacter halophilus</name>
    <dbReference type="NCBI Taxonomy" id="1803916"/>
    <lineage>
        <taxon>Bacteria</taxon>
        <taxon>Pseudomonadati</taxon>
        <taxon>Bacteroidota</taxon>
        <taxon>Flavobacteriia</taxon>
        <taxon>Flavobacteriales</taxon>
        <taxon>Salibacteraceae</taxon>
        <taxon>Salibacter</taxon>
    </lineage>
</organism>
<comment type="caution">
    <text evidence="4">The sequence shown here is derived from an EMBL/GenBank/DDBJ whole genome shotgun (WGS) entry which is preliminary data.</text>
</comment>
<name>A0A6N6MB61_9FLAO</name>
<keyword evidence="5" id="KW-1185">Reference proteome</keyword>
<dbReference type="Proteomes" id="UP000435357">
    <property type="component" value="Unassembled WGS sequence"/>
</dbReference>
<evidence type="ECO:0000313" key="5">
    <source>
        <dbReference type="Proteomes" id="UP000435357"/>
    </source>
</evidence>
<dbReference type="PANTHER" id="PTHR32332:SF20">
    <property type="entry name" value="2-NITROPROPANE DIOXYGENASE-LIKE PROTEIN"/>
    <property type="match status" value="1"/>
</dbReference>
<dbReference type="Gene3D" id="3.20.20.70">
    <property type="entry name" value="Aldolase class I"/>
    <property type="match status" value="1"/>
</dbReference>
<dbReference type="CDD" id="cd04730">
    <property type="entry name" value="NPD_like"/>
    <property type="match status" value="1"/>
</dbReference>
<proteinExistence type="predicted"/>
<evidence type="ECO:0000313" key="4">
    <source>
        <dbReference type="EMBL" id="KAB1065677.1"/>
    </source>
</evidence>
<keyword evidence="3" id="KW-0560">Oxidoreductase</keyword>